<organism evidence="3">
    <name type="scientific">Noccaea caerulescens</name>
    <name type="common">Alpine penny-cress</name>
    <name type="synonym">Thlaspi caerulescens</name>
    <dbReference type="NCBI Taxonomy" id="107243"/>
    <lineage>
        <taxon>Eukaryota</taxon>
        <taxon>Viridiplantae</taxon>
        <taxon>Streptophyta</taxon>
        <taxon>Embryophyta</taxon>
        <taxon>Tracheophyta</taxon>
        <taxon>Spermatophyta</taxon>
        <taxon>Magnoliopsida</taxon>
        <taxon>eudicotyledons</taxon>
        <taxon>Gunneridae</taxon>
        <taxon>Pentapetalae</taxon>
        <taxon>rosids</taxon>
        <taxon>malvids</taxon>
        <taxon>Brassicales</taxon>
        <taxon>Brassicaceae</taxon>
        <taxon>Coluteocarpeae</taxon>
        <taxon>Noccaea</taxon>
    </lineage>
</organism>
<gene>
    <name evidence="3" type="ORF">LC_TR13668_c0_g1_i1_g.47495</name>
</gene>
<accession>A0A1J3ELN1</accession>
<protein>
    <submittedName>
        <fullName evidence="3">Gem-associated protein 2</fullName>
    </submittedName>
</protein>
<feature type="compositionally biased region" description="Polar residues" evidence="2">
    <location>
        <begin position="299"/>
        <end position="308"/>
    </location>
</feature>
<dbReference type="Gene3D" id="1.20.58.1070">
    <property type="match status" value="1"/>
</dbReference>
<dbReference type="AlphaFoldDB" id="A0A1J3ELN1"/>
<dbReference type="InterPro" id="IPR035426">
    <property type="entry name" value="Gemin2/Brr1"/>
</dbReference>
<dbReference type="Pfam" id="PF04938">
    <property type="entry name" value="SIP1"/>
    <property type="match status" value="1"/>
</dbReference>
<comment type="similarity">
    <text evidence="1">Belongs to the gemin-2 family.</text>
</comment>
<reference evidence="3" key="1">
    <citation type="submission" date="2016-07" db="EMBL/GenBank/DDBJ databases">
        <title>De novo transcriptome assembly of four accessions of the metal hyperaccumulator plant Noccaea caerulescens.</title>
        <authorList>
            <person name="Blande D."/>
            <person name="Halimaa P."/>
            <person name="Tervahauta A.I."/>
            <person name="Aarts M.G."/>
            <person name="Karenlampi S.O."/>
        </authorList>
    </citation>
    <scope>NUCLEOTIDE SEQUENCE</scope>
</reference>
<feature type="region of interest" description="Disordered" evidence="2">
    <location>
        <begin position="36"/>
        <end position="68"/>
    </location>
</feature>
<evidence type="ECO:0000256" key="2">
    <source>
        <dbReference type="SAM" id="MobiDB-lite"/>
    </source>
</evidence>
<dbReference type="EMBL" id="GEVK01022804">
    <property type="protein sequence ID" value="JAU30028.1"/>
    <property type="molecule type" value="Transcribed_RNA"/>
</dbReference>
<feature type="region of interest" description="Disordered" evidence="2">
    <location>
        <begin position="262"/>
        <end position="308"/>
    </location>
</feature>
<dbReference type="PANTHER" id="PTHR12794">
    <property type="entry name" value="GEMIN2"/>
    <property type="match status" value="1"/>
</dbReference>
<feature type="compositionally biased region" description="Basic residues" evidence="2">
    <location>
        <begin position="262"/>
        <end position="272"/>
    </location>
</feature>
<dbReference type="PANTHER" id="PTHR12794:SF0">
    <property type="entry name" value="GEM-ASSOCIATED PROTEIN 2"/>
    <property type="match status" value="1"/>
</dbReference>
<dbReference type="GO" id="GO:0005634">
    <property type="term" value="C:nucleus"/>
    <property type="evidence" value="ECO:0007669"/>
    <property type="project" value="TreeGrafter"/>
</dbReference>
<proteinExistence type="inferred from homology"/>
<sequence>MATRSDSGEYIVAEKNSISGDEFAEVSPKIVSVPSLKNDSVGEISPEKQVKSSPCASDSEKDGEITHLDSVEVSFSETSSLISKEPEAMDVDCPGVFSGSILEENRVVEELQLIKETYDANISEISTKGDRFGDDVHKMEEAVDADGCVVSISEIQQETVVPDVKESLNSEKKGQDDDAQRLLEAEKRRLLAEIEVGTIFGKKADEDMLANANEIVKNGNGSKEQHEETERVIVKDNAFVGRSMKIDLVDDTALLNVVPFYKKGKDHPKRPGTAHTDKDAPRKHKKIGEKPVGGKQDKGNASNASTKVSKFDNRGETSMRIMYTRKQMESMRYAHIARQKKLWSDMYATLLPELVNEYEGLASLKNHKISKSSPRDSGIGILGTKKGMDDLTLEEEEYTEDIDDYTSILRPAFAVDGEPDFDSGEPEDGFEYLRRVRWEAKRVPNVKVAKIDETKYIKQEQSVYMPQIPEIPKCPEHLLPVKEWEDSLLSDFLHLRLALSPDASESCEDEMMTSPSVEDVLMEIFSKRLHTEIEESFGGVVSEIQGMDSVTRVSRLKKRIGLVEKESGLESSDFKWVVALCASVDTPLDADTCACLRALLRKCASLRALEVEDEQVIIMANMLITIAGRFFGQME</sequence>
<dbReference type="GO" id="GO:0032797">
    <property type="term" value="C:SMN complex"/>
    <property type="evidence" value="ECO:0007669"/>
    <property type="project" value="TreeGrafter"/>
</dbReference>
<name>A0A1J3ELN1_NOCCA</name>
<dbReference type="GO" id="GO:0000387">
    <property type="term" value="P:spliceosomal snRNP assembly"/>
    <property type="evidence" value="ECO:0007669"/>
    <property type="project" value="InterPro"/>
</dbReference>
<evidence type="ECO:0000313" key="3">
    <source>
        <dbReference type="EMBL" id="JAU30028.1"/>
    </source>
</evidence>
<evidence type="ECO:0000256" key="1">
    <source>
        <dbReference type="ARBA" id="ARBA00025758"/>
    </source>
</evidence>
<feature type="compositionally biased region" description="Basic and acidic residues" evidence="2">
    <location>
        <begin position="58"/>
        <end position="68"/>
    </location>
</feature>